<name>S5DIY1_9ACTN</name>
<dbReference type="EC" id="1.4.1.1" evidence="3"/>
<dbReference type="SMART" id="SM01002">
    <property type="entry name" value="AlaDh_PNT_C"/>
    <property type="match status" value="1"/>
</dbReference>
<dbReference type="InterPro" id="IPR008141">
    <property type="entry name" value="Ala_DH"/>
</dbReference>
<evidence type="ECO:0000256" key="4">
    <source>
        <dbReference type="ARBA" id="ARBA00023002"/>
    </source>
</evidence>
<dbReference type="GO" id="GO:0005886">
    <property type="term" value="C:plasma membrane"/>
    <property type="evidence" value="ECO:0007669"/>
    <property type="project" value="TreeGrafter"/>
</dbReference>
<dbReference type="EMBL" id="KC811111">
    <property type="protein sequence ID" value="AGQ18731.1"/>
    <property type="molecule type" value="Genomic_DNA"/>
</dbReference>
<dbReference type="GO" id="GO:0000286">
    <property type="term" value="F:alanine dehydrogenase activity"/>
    <property type="evidence" value="ECO:0007669"/>
    <property type="project" value="UniProtKB-EC"/>
</dbReference>
<dbReference type="Pfam" id="PF01262">
    <property type="entry name" value="AlaDh_PNT_C"/>
    <property type="match status" value="1"/>
</dbReference>
<dbReference type="PANTHER" id="PTHR42795">
    <property type="entry name" value="ALANINE DEHYDROGENASE"/>
    <property type="match status" value="1"/>
</dbReference>
<organism evidence="7">
    <name type="scientific">Candidatus Actinomarina minuta</name>
    <dbReference type="NCBI Taxonomy" id="1389454"/>
    <lineage>
        <taxon>Bacteria</taxon>
        <taxon>Bacillati</taxon>
        <taxon>Actinomycetota</taxon>
        <taxon>Actinomycetes</taxon>
        <taxon>Candidatus Actinomarinidae</taxon>
        <taxon>Candidatus Actinomarinales</taxon>
        <taxon>Candidatus Actinomarineae</taxon>
        <taxon>Candidatus Actinomarinaceae</taxon>
        <taxon>Candidatus Actinomarina</taxon>
    </lineage>
</organism>
<evidence type="ECO:0000259" key="6">
    <source>
        <dbReference type="SMART" id="SM01003"/>
    </source>
</evidence>
<comment type="pathway">
    <text evidence="1">Amino-acid degradation; L-alanine degradation via dehydrogenase pathway; NH(3) and pyruvate from L-alanine: step 1/1.</text>
</comment>
<keyword evidence="4" id="KW-0560">Oxidoreductase</keyword>
<dbReference type="GO" id="GO:0042853">
    <property type="term" value="P:L-alanine catabolic process"/>
    <property type="evidence" value="ECO:0007669"/>
    <property type="project" value="InterPro"/>
</dbReference>
<evidence type="ECO:0000256" key="1">
    <source>
        <dbReference type="ARBA" id="ARBA00005206"/>
    </source>
</evidence>
<dbReference type="SUPFAM" id="SSF52283">
    <property type="entry name" value="Formate/glycerate dehydrogenase catalytic domain-like"/>
    <property type="match status" value="1"/>
</dbReference>
<dbReference type="InterPro" id="IPR007698">
    <property type="entry name" value="AlaDH/PNT_NAD(H)-bd"/>
</dbReference>
<feature type="domain" description="Alanine dehydrogenase/pyridine nucleotide transhydrogenase N-terminal" evidence="6">
    <location>
        <begin position="6"/>
        <end position="137"/>
    </location>
</feature>
<evidence type="ECO:0000256" key="2">
    <source>
        <dbReference type="ARBA" id="ARBA00005689"/>
    </source>
</evidence>
<accession>S5DIY1</accession>
<dbReference type="PANTHER" id="PTHR42795:SF1">
    <property type="entry name" value="ALANINE DEHYDROGENASE"/>
    <property type="match status" value="1"/>
</dbReference>
<dbReference type="SUPFAM" id="SSF51735">
    <property type="entry name" value="NAD(P)-binding Rossmann-fold domains"/>
    <property type="match status" value="1"/>
</dbReference>
<evidence type="ECO:0000256" key="3">
    <source>
        <dbReference type="ARBA" id="ARBA00012897"/>
    </source>
</evidence>
<sequence length="367" mass="39665">MIKKLGIPKEVKKDEGRVSLIPQHITQFTGLADIFVETEAGLGSGFADKDYEAAGAKIVSTAQELYEASEIICKVKEPQTEEFEMLNSTHVIFGYLHLASNLSLTKTLLDKKLTGIATEMIMDGKEYPLLIPMSKIAGNLAVQKGMQFLEYSSQGKGILLASISGEKNSKVTVVGCGEVGRSSIHKSIQIGASVTAIDLNEDILEDLKNKYGENITTLLSGTDEAKSAIRSADLIIGAVLLPGRKPPIVITEEDINHMEKGTVVVDVAIDQGGCVEGVNSNTHSEPFEIRNGVIISAIANLPGAVPRTSSVELSKNLQKYVDNLLVENWFEEYKNDKNLSPSLQIHNGLLLSEEVADSLSLTLSKLI</sequence>
<evidence type="ECO:0000259" key="5">
    <source>
        <dbReference type="SMART" id="SM01002"/>
    </source>
</evidence>
<protein>
    <recommendedName>
        <fullName evidence="3">alanine dehydrogenase</fullName>
        <ecNumber evidence="3">1.4.1.1</ecNumber>
    </recommendedName>
</protein>
<reference evidence="7" key="1">
    <citation type="journal article" date="2013" name="Sci. Rep.">
        <title>Metagenomics uncovers a new group of low GC and ultra-small marine Actinobacteria.</title>
        <authorList>
            <person name="Ghai R."/>
            <person name="Mizuno C.M."/>
            <person name="Picazo A."/>
            <person name="Camacho A."/>
            <person name="Rodriguez-Valera F."/>
        </authorList>
    </citation>
    <scope>NUCLEOTIDE SEQUENCE</scope>
</reference>
<dbReference type="Gene3D" id="3.40.50.720">
    <property type="entry name" value="NAD(P)-binding Rossmann-like Domain"/>
    <property type="match status" value="2"/>
</dbReference>
<dbReference type="CDD" id="cd05305">
    <property type="entry name" value="L-AlaDH"/>
    <property type="match status" value="1"/>
</dbReference>
<dbReference type="InterPro" id="IPR036291">
    <property type="entry name" value="NAD(P)-bd_dom_sf"/>
</dbReference>
<dbReference type="AlphaFoldDB" id="S5DIY1"/>
<dbReference type="Pfam" id="PF05222">
    <property type="entry name" value="AlaDh_PNT_N"/>
    <property type="match status" value="1"/>
</dbReference>
<dbReference type="InterPro" id="IPR007886">
    <property type="entry name" value="AlaDH/PNT_N"/>
</dbReference>
<comment type="similarity">
    <text evidence="2">Belongs to the AlaDH/PNT family.</text>
</comment>
<dbReference type="SMART" id="SM01003">
    <property type="entry name" value="AlaDh_PNT_N"/>
    <property type="match status" value="1"/>
</dbReference>
<proteinExistence type="inferred from homology"/>
<evidence type="ECO:0000313" key="7">
    <source>
        <dbReference type="EMBL" id="AGQ18731.1"/>
    </source>
</evidence>
<feature type="domain" description="Alanine dehydrogenase/pyridine nucleotide transhydrogenase NAD(H)-binding" evidence="5">
    <location>
        <begin position="149"/>
        <end position="297"/>
    </location>
</feature>